<dbReference type="HOGENOM" id="CLU_2236640_0_0_1"/>
<dbReference type="VEuPathDB" id="FungiDB:FOC1_h10017417"/>
<accession>N4TRK8</accession>
<sequence length="105" mass="12277">MVQYSSSEDKKRLSDLRHVQMMKEEQDVGGKAELKNNRGWAIDTSFSTRPAVMLIQLSIYWRIDMNHWRPSTSGQRWKRRADAEPLTEERHHTKVQSGVKLGPKL</sequence>
<proteinExistence type="predicted"/>
<evidence type="ECO:0000313" key="2">
    <source>
        <dbReference type="EMBL" id="ENH65434.1"/>
    </source>
</evidence>
<gene>
    <name evidence="2" type="ORF">FOC1_h10017417</name>
</gene>
<feature type="compositionally biased region" description="Basic and acidic residues" evidence="1">
    <location>
        <begin position="80"/>
        <end position="91"/>
    </location>
</feature>
<evidence type="ECO:0000313" key="3">
    <source>
        <dbReference type="Proteomes" id="UP000016928"/>
    </source>
</evidence>
<organism evidence="2 3">
    <name type="scientific">Fusarium oxysporum f. sp. cubense (strain race 1)</name>
    <name type="common">Panama disease fungus</name>
    <dbReference type="NCBI Taxonomy" id="1229664"/>
    <lineage>
        <taxon>Eukaryota</taxon>
        <taxon>Fungi</taxon>
        <taxon>Dikarya</taxon>
        <taxon>Ascomycota</taxon>
        <taxon>Pezizomycotina</taxon>
        <taxon>Sordariomycetes</taxon>
        <taxon>Hypocreomycetidae</taxon>
        <taxon>Hypocreales</taxon>
        <taxon>Nectriaceae</taxon>
        <taxon>Fusarium</taxon>
        <taxon>Fusarium oxysporum species complex</taxon>
    </lineage>
</organism>
<dbReference type="AlphaFoldDB" id="N4TRK8"/>
<dbReference type="EMBL" id="KB730492">
    <property type="protein sequence ID" value="ENH65434.1"/>
    <property type="molecule type" value="Genomic_DNA"/>
</dbReference>
<reference evidence="3" key="1">
    <citation type="submission" date="2012-09" db="EMBL/GenBank/DDBJ databases">
        <title>Genome sequencing and comparative transcriptomics of race 1 and race 4 of banana pathogen: Fusarium oxysporum f. sp. cubense.</title>
        <authorList>
            <person name="Fang X."/>
            <person name="Huang J."/>
        </authorList>
    </citation>
    <scope>NUCLEOTIDE SEQUENCE [LARGE SCALE GENOMIC DNA]</scope>
    <source>
        <strain evidence="3">race 1</strain>
    </source>
</reference>
<feature type="non-terminal residue" evidence="2">
    <location>
        <position position="105"/>
    </location>
</feature>
<feature type="region of interest" description="Disordered" evidence="1">
    <location>
        <begin position="71"/>
        <end position="105"/>
    </location>
</feature>
<reference evidence="3" key="2">
    <citation type="journal article" date="2014" name="PLoS ONE">
        <title>Genome and Transcriptome Analysis of the Fungal Pathogen Fusarium oxysporum f. sp. cubense Causing Banana Vascular Wilt Disease.</title>
        <authorList>
            <person name="Guo L."/>
            <person name="Han L."/>
            <person name="Yang L."/>
            <person name="Zeng H."/>
            <person name="Fan D."/>
            <person name="Zhu Y."/>
            <person name="Feng Y."/>
            <person name="Wang G."/>
            <person name="Peng C."/>
            <person name="Jiang X."/>
            <person name="Zhou D."/>
            <person name="Ni P."/>
            <person name="Liang C."/>
            <person name="Liu L."/>
            <person name="Wang J."/>
            <person name="Mao C."/>
            <person name="Fang X."/>
            <person name="Peng M."/>
            <person name="Huang J."/>
        </authorList>
    </citation>
    <scope>NUCLEOTIDE SEQUENCE [LARGE SCALE GENOMIC DNA]</scope>
    <source>
        <strain evidence="3">race 1</strain>
    </source>
</reference>
<protein>
    <submittedName>
        <fullName evidence="2">Uncharacterized protein</fullName>
    </submittedName>
</protein>
<evidence type="ECO:0000256" key="1">
    <source>
        <dbReference type="SAM" id="MobiDB-lite"/>
    </source>
</evidence>
<name>N4TRK8_FUSC1</name>
<dbReference type="Proteomes" id="UP000016928">
    <property type="component" value="Unassembled WGS sequence"/>
</dbReference>